<feature type="non-terminal residue" evidence="3">
    <location>
        <position position="1"/>
    </location>
</feature>
<dbReference type="SUPFAM" id="SSF53335">
    <property type="entry name" value="S-adenosyl-L-methionine-dependent methyltransferases"/>
    <property type="match status" value="1"/>
</dbReference>
<accession>A0A0F9BB94</accession>
<dbReference type="GO" id="GO:0032259">
    <property type="term" value="P:methylation"/>
    <property type="evidence" value="ECO:0007669"/>
    <property type="project" value="UniProtKB-KW"/>
</dbReference>
<dbReference type="GO" id="GO:0008168">
    <property type="term" value="F:methyltransferase activity"/>
    <property type="evidence" value="ECO:0007669"/>
    <property type="project" value="UniProtKB-KW"/>
</dbReference>
<evidence type="ECO:0000256" key="2">
    <source>
        <dbReference type="ARBA" id="ARBA00022679"/>
    </source>
</evidence>
<dbReference type="InterPro" id="IPR029063">
    <property type="entry name" value="SAM-dependent_MTases_sf"/>
</dbReference>
<name>A0A0F9BB94_9ZZZZ</name>
<dbReference type="Gene3D" id="3.90.120.10">
    <property type="entry name" value="DNA Methylase, subunit A, domain 2"/>
    <property type="match status" value="1"/>
</dbReference>
<dbReference type="EMBL" id="LAZR01041786">
    <property type="protein sequence ID" value="KKL11112.1"/>
    <property type="molecule type" value="Genomic_DNA"/>
</dbReference>
<comment type="caution">
    <text evidence="3">The sequence shown here is derived from an EMBL/GenBank/DDBJ whole genome shotgun (WGS) entry which is preliminary data.</text>
</comment>
<dbReference type="Pfam" id="PF00145">
    <property type="entry name" value="DNA_methylase"/>
    <property type="match status" value="1"/>
</dbReference>
<evidence type="ECO:0000313" key="3">
    <source>
        <dbReference type="EMBL" id="KKL11112.1"/>
    </source>
</evidence>
<sequence length="367" mass="42115">EGFEVYSSHYRKNRPDVPYLVIKSKQDFAKAKKMLSGSKLIVAIPPCNGLCGLSNWEFRKSAAGIEACQWLIKSTELAMSSGCEIFIGENAPALFTNSGKNIAELIHKACKKYGYSLTLIKISSLQHDLPQKRVRCYFVATKGGYYPDIEIEKYKPEGLAQFLEGLDMFEHSDEFATSKKLEDNVYYKFAKRHYGSIAKIRKRVKEIIATRNKSGMTIAELIIHDDLFNKAIRFMKLQSVGFYKEATRLNRWRNKILDGKGIMEETPLFVINQSVTLTMKRLHTMVHPKYKRYLNIRECMYLMGIPNEFVLADVPAKYRHITQNVPVTTAKAVIDSFVNTQRKVKLDTKFVFKYNVMNGTKVIVPMI</sequence>
<evidence type="ECO:0000256" key="1">
    <source>
        <dbReference type="ARBA" id="ARBA00022603"/>
    </source>
</evidence>
<dbReference type="InterPro" id="IPR001525">
    <property type="entry name" value="C5_MeTfrase"/>
</dbReference>
<reference evidence="3" key="1">
    <citation type="journal article" date="2015" name="Nature">
        <title>Complex archaea that bridge the gap between prokaryotes and eukaryotes.</title>
        <authorList>
            <person name="Spang A."/>
            <person name="Saw J.H."/>
            <person name="Jorgensen S.L."/>
            <person name="Zaremba-Niedzwiedzka K."/>
            <person name="Martijn J."/>
            <person name="Lind A.E."/>
            <person name="van Eijk R."/>
            <person name="Schleper C."/>
            <person name="Guy L."/>
            <person name="Ettema T.J."/>
        </authorList>
    </citation>
    <scope>NUCLEOTIDE SEQUENCE</scope>
</reference>
<keyword evidence="2" id="KW-0808">Transferase</keyword>
<evidence type="ECO:0008006" key="4">
    <source>
        <dbReference type="Google" id="ProtNLM"/>
    </source>
</evidence>
<gene>
    <name evidence="3" type="ORF">LCGC14_2549070</name>
</gene>
<proteinExistence type="predicted"/>
<organism evidence="3">
    <name type="scientific">marine sediment metagenome</name>
    <dbReference type="NCBI Taxonomy" id="412755"/>
    <lineage>
        <taxon>unclassified sequences</taxon>
        <taxon>metagenomes</taxon>
        <taxon>ecological metagenomes</taxon>
    </lineage>
</organism>
<keyword evidence="1" id="KW-0489">Methyltransferase</keyword>
<dbReference type="AlphaFoldDB" id="A0A0F9BB94"/>
<protein>
    <recommendedName>
        <fullName evidence="4">DNA (cytosine-5-)-methyltransferase</fullName>
    </recommendedName>
</protein>
<dbReference type="Gene3D" id="3.40.50.150">
    <property type="entry name" value="Vaccinia Virus protein VP39"/>
    <property type="match status" value="1"/>
</dbReference>